<sequence length="114" mass="12897">MTGIIVTVTDEGLGWYGVRCVFRWIGYENKPYEERITLWRATSLTHAIELAGREARGYAHDHGFEYLDFAQAYALDAGEIGSGTEVFSLLRDSYLKPDSYLDSYFDTGGEHQTS</sequence>
<dbReference type="EMBL" id="QUNO01000001">
    <property type="protein sequence ID" value="REH55947.1"/>
    <property type="molecule type" value="Genomic_DNA"/>
</dbReference>
<dbReference type="Proteomes" id="UP000256269">
    <property type="component" value="Unassembled WGS sequence"/>
</dbReference>
<keyword evidence="2" id="KW-1185">Reference proteome</keyword>
<gene>
    <name evidence="1" type="ORF">BCF44_101975</name>
</gene>
<accession>A0A3E0IB87</accession>
<evidence type="ECO:0000313" key="2">
    <source>
        <dbReference type="Proteomes" id="UP000256269"/>
    </source>
</evidence>
<dbReference type="AlphaFoldDB" id="A0A3E0IB87"/>
<organism evidence="1 2">
    <name type="scientific">Kutzneria buriramensis</name>
    <dbReference type="NCBI Taxonomy" id="1045776"/>
    <lineage>
        <taxon>Bacteria</taxon>
        <taxon>Bacillati</taxon>
        <taxon>Actinomycetota</taxon>
        <taxon>Actinomycetes</taxon>
        <taxon>Pseudonocardiales</taxon>
        <taxon>Pseudonocardiaceae</taxon>
        <taxon>Kutzneria</taxon>
    </lineage>
</organism>
<comment type="caution">
    <text evidence="1">The sequence shown here is derived from an EMBL/GenBank/DDBJ whole genome shotgun (WGS) entry which is preliminary data.</text>
</comment>
<proteinExistence type="predicted"/>
<protein>
    <submittedName>
        <fullName evidence="1">Uncharacterized protein</fullName>
    </submittedName>
</protein>
<evidence type="ECO:0000313" key="1">
    <source>
        <dbReference type="EMBL" id="REH55947.1"/>
    </source>
</evidence>
<name>A0A3E0IB87_9PSEU</name>
<reference evidence="1 2" key="1">
    <citation type="submission" date="2018-08" db="EMBL/GenBank/DDBJ databases">
        <title>Genomic Encyclopedia of Archaeal and Bacterial Type Strains, Phase II (KMG-II): from individual species to whole genera.</title>
        <authorList>
            <person name="Goeker M."/>
        </authorList>
    </citation>
    <scope>NUCLEOTIDE SEQUENCE [LARGE SCALE GENOMIC DNA]</scope>
    <source>
        <strain evidence="1 2">DSM 45791</strain>
    </source>
</reference>